<gene>
    <name evidence="3" type="primary">LOC109486537</name>
</gene>
<dbReference type="SMART" id="SM00327">
    <property type="entry name" value="VWA"/>
    <property type="match status" value="1"/>
</dbReference>
<dbReference type="InterPro" id="IPR036465">
    <property type="entry name" value="vWFA_dom_sf"/>
</dbReference>
<organism evidence="2 3">
    <name type="scientific">Branchiostoma belcheri</name>
    <name type="common">Amphioxus</name>
    <dbReference type="NCBI Taxonomy" id="7741"/>
    <lineage>
        <taxon>Eukaryota</taxon>
        <taxon>Metazoa</taxon>
        <taxon>Chordata</taxon>
        <taxon>Cephalochordata</taxon>
        <taxon>Leptocardii</taxon>
        <taxon>Amphioxiformes</taxon>
        <taxon>Branchiostomatidae</taxon>
        <taxon>Branchiostoma</taxon>
    </lineage>
</organism>
<dbReference type="Proteomes" id="UP000515135">
    <property type="component" value="Unplaced"/>
</dbReference>
<sequence>MGASQSTQDQTVRDVIQNSDLLEARLVLESIASRDQAEHTSETGEGASVANGTVSKEQLLKVQIPLPTEWTSLLQNKLTHVIVAADKSGSMAGNPWRQVQQALVYMIGDVASVNPSVALDVVIYNDKASVLQYAGSYQEAVNGVRADGMTSFAAAFGCIKDCLKTEIQGTPVSKTVVVFMTDGADTCNRGDDINRSVRSWKDALARLGHEVIVHVVGFSAQHDYNFLGRLRNTGTTAGLFRYTEPSDGTEALKAKLQELFDFVALSAGREVDMQMKLEGEDRFCTPEGTKQSVTITGEVVVEEQEEENTEGAAVGGSAEGVIQGGATQTEAPVTDATEALLSTCRQVASCNSTQPIQLDAPVFDPAAGVTAPEVKVKTSRKVDRAMEVWAKDKLGCPLNKKDDLTAAKKVVTRWLDFGPQSVGAQMEGEKEAKKDEYNPEVVTQSMLNIVAQLLHKLQTRLTPQLAALPSCIAFVNHWVSSQYCFSELDRNSGLAPDRWISEVKQAIKTMYSTVEEG</sequence>
<feature type="domain" description="VWFA" evidence="1">
    <location>
        <begin position="80"/>
        <end position="263"/>
    </location>
</feature>
<dbReference type="Gene3D" id="3.40.50.410">
    <property type="entry name" value="von Willebrand factor, type A domain"/>
    <property type="match status" value="1"/>
</dbReference>
<keyword evidence="2" id="KW-1185">Reference proteome</keyword>
<dbReference type="PROSITE" id="PS50234">
    <property type="entry name" value="VWFA"/>
    <property type="match status" value="1"/>
</dbReference>
<dbReference type="Pfam" id="PF00092">
    <property type="entry name" value="VWA"/>
    <property type="match status" value="1"/>
</dbReference>
<dbReference type="GeneID" id="109486537"/>
<dbReference type="KEGG" id="bbel:109486537"/>
<proteinExistence type="predicted"/>
<name>A0A6P5AS75_BRABE</name>
<accession>A0A6P5AS75</accession>
<dbReference type="InterPro" id="IPR002035">
    <property type="entry name" value="VWF_A"/>
</dbReference>
<evidence type="ECO:0000313" key="3">
    <source>
        <dbReference type="RefSeq" id="XP_019645932.1"/>
    </source>
</evidence>
<reference evidence="3" key="1">
    <citation type="submission" date="2025-08" db="UniProtKB">
        <authorList>
            <consortium name="RefSeq"/>
        </authorList>
    </citation>
    <scope>IDENTIFICATION</scope>
    <source>
        <tissue evidence="3">Gonad</tissue>
    </source>
</reference>
<dbReference type="RefSeq" id="XP_019645932.1">
    <property type="nucleotide sequence ID" value="XM_019790373.1"/>
</dbReference>
<dbReference type="OrthoDB" id="10006997at2759"/>
<dbReference type="SUPFAM" id="SSF53300">
    <property type="entry name" value="vWA-like"/>
    <property type="match status" value="1"/>
</dbReference>
<evidence type="ECO:0000259" key="1">
    <source>
        <dbReference type="PROSITE" id="PS50234"/>
    </source>
</evidence>
<protein>
    <submittedName>
        <fullName evidence="3">Uncharacterized protein LOC109486537</fullName>
    </submittedName>
</protein>
<dbReference type="AlphaFoldDB" id="A0A6P5AS75"/>
<evidence type="ECO:0000313" key="2">
    <source>
        <dbReference type="Proteomes" id="UP000515135"/>
    </source>
</evidence>
<dbReference type="CDD" id="cd00198">
    <property type="entry name" value="vWFA"/>
    <property type="match status" value="1"/>
</dbReference>